<organism evidence="3 4">
    <name type="scientific">Colletotrichum phormii</name>
    <dbReference type="NCBI Taxonomy" id="359342"/>
    <lineage>
        <taxon>Eukaryota</taxon>
        <taxon>Fungi</taxon>
        <taxon>Dikarya</taxon>
        <taxon>Ascomycota</taxon>
        <taxon>Pezizomycotina</taxon>
        <taxon>Sordariomycetes</taxon>
        <taxon>Hypocreomycetidae</taxon>
        <taxon>Glomerellales</taxon>
        <taxon>Glomerellaceae</taxon>
        <taxon>Colletotrichum</taxon>
        <taxon>Colletotrichum acutatum species complex</taxon>
    </lineage>
</organism>
<evidence type="ECO:0000313" key="3">
    <source>
        <dbReference type="EMBL" id="KAK1637218.1"/>
    </source>
</evidence>
<dbReference type="RefSeq" id="XP_060445825.1">
    <property type="nucleotide sequence ID" value="XM_060586157.1"/>
</dbReference>
<evidence type="ECO:0000256" key="1">
    <source>
        <dbReference type="SAM" id="SignalP"/>
    </source>
</evidence>
<keyword evidence="1" id="KW-0732">Signal</keyword>
<feature type="signal peptide" evidence="1">
    <location>
        <begin position="1"/>
        <end position="23"/>
    </location>
</feature>
<dbReference type="Proteomes" id="UP001243989">
    <property type="component" value="Unassembled WGS sequence"/>
</dbReference>
<dbReference type="AlphaFoldDB" id="A0AAI9ZUI9"/>
<dbReference type="GeneID" id="85471019"/>
<reference evidence="3" key="1">
    <citation type="submission" date="2021-06" db="EMBL/GenBank/DDBJ databases">
        <title>Comparative genomics, transcriptomics and evolutionary studies reveal genomic signatures of adaptation to plant cell wall in hemibiotrophic fungi.</title>
        <authorList>
            <consortium name="DOE Joint Genome Institute"/>
            <person name="Baroncelli R."/>
            <person name="Diaz J.F."/>
            <person name="Benocci T."/>
            <person name="Peng M."/>
            <person name="Battaglia E."/>
            <person name="Haridas S."/>
            <person name="Andreopoulos W."/>
            <person name="Labutti K."/>
            <person name="Pangilinan J."/>
            <person name="Floch G.L."/>
            <person name="Makela M.R."/>
            <person name="Henrissat B."/>
            <person name="Grigoriev I.V."/>
            <person name="Crouch J.A."/>
            <person name="De Vries R.P."/>
            <person name="Sukno S.A."/>
            <person name="Thon M.R."/>
        </authorList>
    </citation>
    <scope>NUCLEOTIDE SEQUENCE</scope>
    <source>
        <strain evidence="3">CBS 102054</strain>
    </source>
</reference>
<dbReference type="Pfam" id="PF14856">
    <property type="entry name" value="Hce2"/>
    <property type="match status" value="1"/>
</dbReference>
<dbReference type="InterPro" id="IPR029226">
    <property type="entry name" value="Ecp2-like"/>
</dbReference>
<feature type="domain" description="Ecp2 effector protein-like" evidence="2">
    <location>
        <begin position="114"/>
        <end position="200"/>
    </location>
</feature>
<sequence>MKSITIITSFSAILGAIVTSAAPAEQPVKADMATICEITEAPFANAICHPFTASDGTVFAVFTLDPAKANEGNFDGMKTDVNSGATTWVPNKKACNEDFCDNVNGLHSGHINPYMPLVSDCLAIKDWAASNAGHWAVSKADLDKHRWVALSVVGTCAFVVGATKENRPEAGINIGNQDVTEIIQQAIDKHRMMDQVEGPGIIRDPACGSLCAFTEPPCPKAVCHEVLLDNGKCKAIFTVPKVGKNDFANVEGVVSPGVEVK</sequence>
<feature type="chain" id="PRO_5042568740" description="Ecp2 effector protein-like domain-containing protein" evidence="1">
    <location>
        <begin position="24"/>
        <end position="261"/>
    </location>
</feature>
<protein>
    <recommendedName>
        <fullName evidence="2">Ecp2 effector protein-like domain-containing protein</fullName>
    </recommendedName>
</protein>
<dbReference type="EMBL" id="JAHMHQ010000009">
    <property type="protein sequence ID" value="KAK1637218.1"/>
    <property type="molecule type" value="Genomic_DNA"/>
</dbReference>
<proteinExistence type="predicted"/>
<evidence type="ECO:0000259" key="2">
    <source>
        <dbReference type="Pfam" id="PF14856"/>
    </source>
</evidence>
<gene>
    <name evidence="3" type="ORF">BDP81DRAFT_348067</name>
</gene>
<comment type="caution">
    <text evidence="3">The sequence shown here is derived from an EMBL/GenBank/DDBJ whole genome shotgun (WGS) entry which is preliminary data.</text>
</comment>
<feature type="non-terminal residue" evidence="3">
    <location>
        <position position="261"/>
    </location>
</feature>
<accession>A0AAI9ZUI9</accession>
<evidence type="ECO:0000313" key="4">
    <source>
        <dbReference type="Proteomes" id="UP001243989"/>
    </source>
</evidence>
<name>A0AAI9ZUI9_9PEZI</name>
<keyword evidence="4" id="KW-1185">Reference proteome</keyword>